<evidence type="ECO:0000256" key="6">
    <source>
        <dbReference type="ARBA" id="ARBA00023163"/>
    </source>
</evidence>
<dbReference type="InterPro" id="IPR043135">
    <property type="entry name" value="Fur_C"/>
</dbReference>
<dbReference type="Gene3D" id="1.10.10.10">
    <property type="entry name" value="Winged helix-like DNA-binding domain superfamily/Winged helix DNA-binding domain"/>
    <property type="match status" value="1"/>
</dbReference>
<dbReference type="CDD" id="cd07153">
    <property type="entry name" value="Fur_like"/>
    <property type="match status" value="1"/>
</dbReference>
<keyword evidence="7" id="KW-0479">Metal-binding</keyword>
<comment type="similarity">
    <text evidence="1">Belongs to the Fur family.</text>
</comment>
<feature type="binding site" evidence="7">
    <location>
        <position position="99"/>
    </location>
    <ligand>
        <name>Zn(2+)</name>
        <dbReference type="ChEBI" id="CHEBI:29105"/>
    </ligand>
</feature>
<evidence type="ECO:0000313" key="9">
    <source>
        <dbReference type="Proteomes" id="UP000197025"/>
    </source>
</evidence>
<dbReference type="GO" id="GO:1900376">
    <property type="term" value="P:regulation of secondary metabolite biosynthetic process"/>
    <property type="evidence" value="ECO:0007669"/>
    <property type="project" value="TreeGrafter"/>
</dbReference>
<dbReference type="Proteomes" id="UP000197025">
    <property type="component" value="Unassembled WGS sequence"/>
</dbReference>
<dbReference type="Gene3D" id="3.30.1490.190">
    <property type="match status" value="1"/>
</dbReference>
<keyword evidence="3 7" id="KW-0862">Zinc</keyword>
<dbReference type="RefSeq" id="WP_088571139.1">
    <property type="nucleotide sequence ID" value="NZ_FYEK01000027.1"/>
</dbReference>
<dbReference type="PANTHER" id="PTHR33202:SF7">
    <property type="entry name" value="FERRIC UPTAKE REGULATION PROTEIN"/>
    <property type="match status" value="1"/>
</dbReference>
<dbReference type="InterPro" id="IPR036388">
    <property type="entry name" value="WH-like_DNA-bd_sf"/>
</dbReference>
<dbReference type="GO" id="GO:0008270">
    <property type="term" value="F:zinc ion binding"/>
    <property type="evidence" value="ECO:0007669"/>
    <property type="project" value="TreeGrafter"/>
</dbReference>
<dbReference type="FunCoup" id="A0A212QYW6">
    <property type="interactions" value="253"/>
</dbReference>
<reference evidence="9" key="1">
    <citation type="submission" date="2017-06" db="EMBL/GenBank/DDBJ databases">
        <authorList>
            <person name="Varghese N."/>
            <person name="Submissions S."/>
        </authorList>
    </citation>
    <scope>NUCLEOTIDE SEQUENCE [LARGE SCALE GENOMIC DNA]</scope>
    <source>
        <strain evidence="9">JAD2</strain>
    </source>
</reference>
<keyword evidence="2" id="KW-0678">Repressor</keyword>
<dbReference type="Pfam" id="PF01475">
    <property type="entry name" value="FUR"/>
    <property type="match status" value="1"/>
</dbReference>
<keyword evidence="4" id="KW-0805">Transcription regulation</keyword>
<dbReference type="GO" id="GO:0045892">
    <property type="term" value="P:negative regulation of DNA-templated transcription"/>
    <property type="evidence" value="ECO:0007669"/>
    <property type="project" value="TreeGrafter"/>
</dbReference>
<keyword evidence="6" id="KW-0804">Transcription</keyword>
<accession>A0A212QYW6</accession>
<gene>
    <name evidence="8" type="ORF">SAMN02746019_00008910</name>
</gene>
<evidence type="ECO:0000256" key="4">
    <source>
        <dbReference type="ARBA" id="ARBA00023015"/>
    </source>
</evidence>
<dbReference type="InterPro" id="IPR002481">
    <property type="entry name" value="FUR"/>
</dbReference>
<dbReference type="GO" id="GO:0000976">
    <property type="term" value="F:transcription cis-regulatory region binding"/>
    <property type="evidence" value="ECO:0007669"/>
    <property type="project" value="TreeGrafter"/>
</dbReference>
<proteinExistence type="inferred from homology"/>
<dbReference type="PANTHER" id="PTHR33202">
    <property type="entry name" value="ZINC UPTAKE REGULATION PROTEIN"/>
    <property type="match status" value="1"/>
</dbReference>
<name>A0A212QYW6_9CHLR</name>
<feature type="binding site" evidence="7">
    <location>
        <position position="139"/>
    </location>
    <ligand>
        <name>Zn(2+)</name>
        <dbReference type="ChEBI" id="CHEBI:29105"/>
    </ligand>
</feature>
<dbReference type="GO" id="GO:0003700">
    <property type="term" value="F:DNA-binding transcription factor activity"/>
    <property type="evidence" value="ECO:0007669"/>
    <property type="project" value="InterPro"/>
</dbReference>
<keyword evidence="5" id="KW-0238">DNA-binding</keyword>
<evidence type="ECO:0000256" key="1">
    <source>
        <dbReference type="ARBA" id="ARBA00007957"/>
    </source>
</evidence>
<comment type="cofactor">
    <cofactor evidence="7">
        <name>Zn(2+)</name>
        <dbReference type="ChEBI" id="CHEBI:29105"/>
    </cofactor>
    <text evidence="7">Binds 1 zinc ion per subunit.</text>
</comment>
<sequence length="154" mass="17111">MRRKRERLEAMLEGLRASGLRLTPQRVAICEVLATSRSHPTAYEIHRRLRRRFPTMSLATVYKTLDALVRLGLVSALGDAGDGMVHYDGDTEPHINLVCLSCHRVQDLEGVAVRALHRTVAARSGYALKGARLVYYGLCPECQRKAQTVASPEA</sequence>
<dbReference type="AlphaFoldDB" id="A0A212QYW6"/>
<keyword evidence="9" id="KW-1185">Reference proteome</keyword>
<evidence type="ECO:0000256" key="3">
    <source>
        <dbReference type="ARBA" id="ARBA00022833"/>
    </source>
</evidence>
<dbReference type="OrthoDB" id="8659436at2"/>
<evidence type="ECO:0000256" key="7">
    <source>
        <dbReference type="PIRSR" id="PIRSR602481-1"/>
    </source>
</evidence>
<protein>
    <submittedName>
        <fullName evidence="8">Fur family transcriptional regulator, peroxide stress response regulator</fullName>
    </submittedName>
</protein>
<evidence type="ECO:0000313" key="8">
    <source>
        <dbReference type="EMBL" id="SNB64910.1"/>
    </source>
</evidence>
<evidence type="ECO:0000256" key="5">
    <source>
        <dbReference type="ARBA" id="ARBA00023125"/>
    </source>
</evidence>
<feature type="binding site" evidence="7">
    <location>
        <position position="102"/>
    </location>
    <ligand>
        <name>Zn(2+)</name>
        <dbReference type="ChEBI" id="CHEBI:29105"/>
    </ligand>
</feature>
<dbReference type="InterPro" id="IPR036390">
    <property type="entry name" value="WH_DNA-bd_sf"/>
</dbReference>
<evidence type="ECO:0000256" key="2">
    <source>
        <dbReference type="ARBA" id="ARBA00022491"/>
    </source>
</evidence>
<dbReference type="EMBL" id="FYEK01000027">
    <property type="protein sequence ID" value="SNB64910.1"/>
    <property type="molecule type" value="Genomic_DNA"/>
</dbReference>
<organism evidence="8 9">
    <name type="scientific">Thermoflexus hugenholtzii JAD2</name>
    <dbReference type="NCBI Taxonomy" id="877466"/>
    <lineage>
        <taxon>Bacteria</taxon>
        <taxon>Bacillati</taxon>
        <taxon>Chloroflexota</taxon>
        <taxon>Thermoflexia</taxon>
        <taxon>Thermoflexales</taxon>
        <taxon>Thermoflexaceae</taxon>
        <taxon>Thermoflexus</taxon>
    </lineage>
</organism>
<dbReference type="SUPFAM" id="SSF46785">
    <property type="entry name" value="Winged helix' DNA-binding domain"/>
    <property type="match status" value="1"/>
</dbReference>
<dbReference type="InParanoid" id="A0A212QYW6"/>
<feature type="binding site" evidence="7">
    <location>
        <position position="142"/>
    </location>
    <ligand>
        <name>Zn(2+)</name>
        <dbReference type="ChEBI" id="CHEBI:29105"/>
    </ligand>
</feature>